<name>A0ABX1KC55_9MICO</name>
<dbReference type="CDD" id="cd03214">
    <property type="entry name" value="ABC_Iron-Siderophores_B12_Hemin"/>
    <property type="match status" value="1"/>
</dbReference>
<evidence type="ECO:0000256" key="2">
    <source>
        <dbReference type="ARBA" id="ARBA00022448"/>
    </source>
</evidence>
<evidence type="ECO:0000256" key="1">
    <source>
        <dbReference type="ARBA" id="ARBA00004202"/>
    </source>
</evidence>
<dbReference type="PANTHER" id="PTHR42771:SF2">
    <property type="entry name" value="IRON(3+)-HYDROXAMATE IMPORT ATP-BINDING PROTEIN FHUC"/>
    <property type="match status" value="1"/>
</dbReference>
<proteinExistence type="predicted"/>
<keyword evidence="2" id="KW-0813">Transport</keyword>
<evidence type="ECO:0000313" key="12">
    <source>
        <dbReference type="Proteomes" id="UP001429745"/>
    </source>
</evidence>
<organism evidence="11 12">
    <name type="scientific">Microbacterium salsuginis</name>
    <dbReference type="NCBI Taxonomy" id="2722803"/>
    <lineage>
        <taxon>Bacteria</taxon>
        <taxon>Bacillati</taxon>
        <taxon>Actinomycetota</taxon>
        <taxon>Actinomycetes</taxon>
        <taxon>Micrococcales</taxon>
        <taxon>Microbacteriaceae</taxon>
        <taxon>Microbacterium</taxon>
    </lineage>
</organism>
<dbReference type="EMBL" id="JABACI010000003">
    <property type="protein sequence ID" value="NLP84544.1"/>
    <property type="molecule type" value="Genomic_DNA"/>
</dbReference>
<evidence type="ECO:0000256" key="8">
    <source>
        <dbReference type="ARBA" id="ARBA00023065"/>
    </source>
</evidence>
<reference evidence="11 12" key="1">
    <citation type="submission" date="2020-04" db="EMBL/GenBank/DDBJ databases">
        <title>CFH 90308 Microbacterium sp.</title>
        <authorList>
            <person name="Nie G."/>
            <person name="Ming H."/>
            <person name="Xia T."/>
        </authorList>
    </citation>
    <scope>NUCLEOTIDE SEQUENCE [LARGE SCALE GENOMIC DNA]</scope>
    <source>
        <strain evidence="11 12">CFH 90308</strain>
    </source>
</reference>
<dbReference type="InterPro" id="IPR003593">
    <property type="entry name" value="AAA+_ATPase"/>
</dbReference>
<dbReference type="InterPro" id="IPR003439">
    <property type="entry name" value="ABC_transporter-like_ATP-bd"/>
</dbReference>
<evidence type="ECO:0000256" key="3">
    <source>
        <dbReference type="ARBA" id="ARBA00022475"/>
    </source>
</evidence>
<evidence type="ECO:0000256" key="5">
    <source>
        <dbReference type="ARBA" id="ARBA00022741"/>
    </source>
</evidence>
<dbReference type="InterPro" id="IPR027417">
    <property type="entry name" value="P-loop_NTPase"/>
</dbReference>
<evidence type="ECO:0000256" key="7">
    <source>
        <dbReference type="ARBA" id="ARBA00023004"/>
    </source>
</evidence>
<dbReference type="PROSITE" id="PS50893">
    <property type="entry name" value="ABC_TRANSPORTER_2"/>
    <property type="match status" value="1"/>
</dbReference>
<keyword evidence="4" id="KW-0410">Iron transport</keyword>
<evidence type="ECO:0000256" key="4">
    <source>
        <dbReference type="ARBA" id="ARBA00022496"/>
    </source>
</evidence>
<gene>
    <name evidence="11" type="ORF">HF576_11860</name>
</gene>
<dbReference type="GO" id="GO:0005524">
    <property type="term" value="F:ATP binding"/>
    <property type="evidence" value="ECO:0007669"/>
    <property type="project" value="UniProtKB-KW"/>
</dbReference>
<evidence type="ECO:0000256" key="9">
    <source>
        <dbReference type="ARBA" id="ARBA00023136"/>
    </source>
</evidence>
<dbReference type="Proteomes" id="UP001429745">
    <property type="component" value="Unassembled WGS sequence"/>
</dbReference>
<dbReference type="InterPro" id="IPR017871">
    <property type="entry name" value="ABC_transporter-like_CS"/>
</dbReference>
<comment type="subcellular location">
    <subcellularLocation>
        <location evidence="1">Cell membrane</location>
        <topology evidence="1">Peripheral membrane protein</topology>
    </subcellularLocation>
</comment>
<dbReference type="InterPro" id="IPR051535">
    <property type="entry name" value="Siderophore_ABC-ATPase"/>
</dbReference>
<sequence length="273" mass="29455">MTARLCARSLTLSYDGRPVVSGLDFEVPDGQVTAIIGPNGCGKSTLLRALGRVMAPAEGDVLLDGVSLRSIPTRQVARQIALLPQSPEAPAGLTVAELVARGRHPHQRWYEQFGRADESVVRESMAATGVDHLADMPLDELSGGQRQRAWLSMSLAQQTEIVLLDEPTTYLDLAHQVEVLELVRDLNRQHGRTVLMVLHDISLAARYASQIVAMKDGAIVTSGTPDDVVTEDLLAEVFGLRAAIVREPVQGRPHVMPLGLAGQLTPDRGPDEA</sequence>
<comment type="caution">
    <text evidence="11">The sequence shown here is derived from an EMBL/GenBank/DDBJ whole genome shotgun (WGS) entry which is preliminary data.</text>
</comment>
<dbReference type="SMART" id="SM00382">
    <property type="entry name" value="AAA"/>
    <property type="match status" value="1"/>
</dbReference>
<accession>A0ABX1KC55</accession>
<feature type="domain" description="ABC transporter" evidence="10">
    <location>
        <begin position="5"/>
        <end position="241"/>
    </location>
</feature>
<dbReference type="Pfam" id="PF00005">
    <property type="entry name" value="ABC_tran"/>
    <property type="match status" value="1"/>
</dbReference>
<dbReference type="PANTHER" id="PTHR42771">
    <property type="entry name" value="IRON(3+)-HYDROXAMATE IMPORT ATP-BINDING PROTEIN FHUC"/>
    <property type="match status" value="1"/>
</dbReference>
<keyword evidence="3" id="KW-1003">Cell membrane</keyword>
<dbReference type="Gene3D" id="3.40.50.300">
    <property type="entry name" value="P-loop containing nucleotide triphosphate hydrolases"/>
    <property type="match status" value="1"/>
</dbReference>
<dbReference type="SUPFAM" id="SSF52540">
    <property type="entry name" value="P-loop containing nucleoside triphosphate hydrolases"/>
    <property type="match status" value="1"/>
</dbReference>
<keyword evidence="8" id="KW-0406">Ion transport</keyword>
<protein>
    <submittedName>
        <fullName evidence="11">ABC transporter ATP-binding protein</fullName>
    </submittedName>
</protein>
<evidence type="ECO:0000259" key="10">
    <source>
        <dbReference type="PROSITE" id="PS50893"/>
    </source>
</evidence>
<keyword evidence="5" id="KW-0547">Nucleotide-binding</keyword>
<dbReference type="RefSeq" id="WP_168913023.1">
    <property type="nucleotide sequence ID" value="NZ_JABACI010000003.1"/>
</dbReference>
<evidence type="ECO:0000313" key="11">
    <source>
        <dbReference type="EMBL" id="NLP84544.1"/>
    </source>
</evidence>
<keyword evidence="7" id="KW-0408">Iron</keyword>
<evidence type="ECO:0000256" key="6">
    <source>
        <dbReference type="ARBA" id="ARBA00022840"/>
    </source>
</evidence>
<keyword evidence="12" id="KW-1185">Reference proteome</keyword>
<keyword evidence="9" id="KW-0472">Membrane</keyword>
<keyword evidence="6 11" id="KW-0067">ATP-binding</keyword>
<dbReference type="PROSITE" id="PS00211">
    <property type="entry name" value="ABC_TRANSPORTER_1"/>
    <property type="match status" value="1"/>
</dbReference>